<accession>A0A0E9T0K0</accession>
<sequence>MLEFIISGSLWRCHQCAVRMTQGLWFMVYGFKRRTGFGYTGCVGSRFLML</sequence>
<reference evidence="1" key="1">
    <citation type="submission" date="2014-11" db="EMBL/GenBank/DDBJ databases">
        <authorList>
            <person name="Amaro Gonzalez C."/>
        </authorList>
    </citation>
    <scope>NUCLEOTIDE SEQUENCE</scope>
</reference>
<proteinExistence type="predicted"/>
<reference evidence="1" key="2">
    <citation type="journal article" date="2015" name="Fish Shellfish Immunol.">
        <title>Early steps in the European eel (Anguilla anguilla)-Vibrio vulnificus interaction in the gills: Role of the RtxA13 toxin.</title>
        <authorList>
            <person name="Callol A."/>
            <person name="Pajuelo D."/>
            <person name="Ebbesson L."/>
            <person name="Teles M."/>
            <person name="MacKenzie S."/>
            <person name="Amaro C."/>
        </authorList>
    </citation>
    <scope>NUCLEOTIDE SEQUENCE</scope>
</reference>
<evidence type="ECO:0000313" key="1">
    <source>
        <dbReference type="EMBL" id="JAH47149.1"/>
    </source>
</evidence>
<dbReference type="AlphaFoldDB" id="A0A0E9T0K0"/>
<dbReference type="EMBL" id="GBXM01061428">
    <property type="protein sequence ID" value="JAH47149.1"/>
    <property type="molecule type" value="Transcribed_RNA"/>
</dbReference>
<name>A0A0E9T0K0_ANGAN</name>
<organism evidence="1">
    <name type="scientific">Anguilla anguilla</name>
    <name type="common">European freshwater eel</name>
    <name type="synonym">Muraena anguilla</name>
    <dbReference type="NCBI Taxonomy" id="7936"/>
    <lineage>
        <taxon>Eukaryota</taxon>
        <taxon>Metazoa</taxon>
        <taxon>Chordata</taxon>
        <taxon>Craniata</taxon>
        <taxon>Vertebrata</taxon>
        <taxon>Euteleostomi</taxon>
        <taxon>Actinopterygii</taxon>
        <taxon>Neopterygii</taxon>
        <taxon>Teleostei</taxon>
        <taxon>Anguilliformes</taxon>
        <taxon>Anguillidae</taxon>
        <taxon>Anguilla</taxon>
    </lineage>
</organism>
<protein>
    <submittedName>
        <fullName evidence="1">Uncharacterized protein</fullName>
    </submittedName>
</protein>